<accession>D6XWR0</accession>
<dbReference type="AlphaFoldDB" id="D6XWR0"/>
<keyword evidence="4" id="KW-1185">Reference proteome</keyword>
<dbReference type="HOGENOM" id="CLU_021264_6_1_9"/>
<dbReference type="RefSeq" id="WP_013171331.1">
    <property type="nucleotide sequence ID" value="NC_014219.1"/>
</dbReference>
<dbReference type="InterPro" id="IPR002509">
    <property type="entry name" value="NODB_dom"/>
</dbReference>
<dbReference type="InterPro" id="IPR011330">
    <property type="entry name" value="Glyco_hydro/deAcase_b/a-brl"/>
</dbReference>
<evidence type="ECO:0000313" key="4">
    <source>
        <dbReference type="Proteomes" id="UP000000271"/>
    </source>
</evidence>
<sequence length="359" mass="40332">MNKQLTMRASISFAVFVLLIAAFLGGRWSVSSDDQTLLEARLADAKLEIEMRREAVEELRADLEDQDDVEEELVAAEEEIEELEGMIEELEAELLAFEEEEGTAEEANGGGEEGESASDGAAIGGGGSSGEGRPDPGERAVYLTFDDGPTTMTPEILSILDEYDVPASFFVIGQRMEQRPELARETRDRGHGVYSHTYTHDYAIYRSFDAYYEDLALMERAYERVLGEEAPSLVRFPGGSSNHSSIEYSGESFMVELTEDILDRGYDYIDWNVSSGDASAIYDDPDAMFEQIVNQSQGHDVIVPLFHDTPRNEATAEILPDVITYFQEQGYSFYTLDNLEVHEIRQMEENRIMNRDVVR</sequence>
<dbReference type="eggNOG" id="COG0726">
    <property type="taxonomic scope" value="Bacteria"/>
</dbReference>
<proteinExistence type="predicted"/>
<dbReference type="GO" id="GO:0016810">
    <property type="term" value="F:hydrolase activity, acting on carbon-nitrogen (but not peptide) bonds"/>
    <property type="evidence" value="ECO:0007669"/>
    <property type="project" value="InterPro"/>
</dbReference>
<reference evidence="3" key="1">
    <citation type="submission" date="2009-10" db="EMBL/GenBank/DDBJ databases">
        <title>Complete sequence of Bacillus selenitireducens MLS10.</title>
        <authorList>
            <consortium name="US DOE Joint Genome Institute"/>
            <person name="Lucas S."/>
            <person name="Copeland A."/>
            <person name="Lapidus A."/>
            <person name="Glavina del Rio T."/>
            <person name="Dalin E."/>
            <person name="Tice H."/>
            <person name="Bruce D."/>
            <person name="Goodwin L."/>
            <person name="Pitluck S."/>
            <person name="Sims D."/>
            <person name="Brettin T."/>
            <person name="Detter J.C."/>
            <person name="Han C."/>
            <person name="Larimer F."/>
            <person name="Land M."/>
            <person name="Hauser L."/>
            <person name="Kyrpides N."/>
            <person name="Ovchinnikova G."/>
            <person name="Stolz J."/>
        </authorList>
    </citation>
    <scope>NUCLEOTIDE SEQUENCE [LARGE SCALE GENOMIC DNA]</scope>
    <source>
        <strain evidence="3">MLS10</strain>
    </source>
</reference>
<dbReference type="PANTHER" id="PTHR10587:SF125">
    <property type="entry name" value="POLYSACCHARIDE DEACETYLASE YHEN-RELATED"/>
    <property type="match status" value="1"/>
</dbReference>
<evidence type="ECO:0000313" key="3">
    <source>
        <dbReference type="EMBL" id="ADH97902.1"/>
    </source>
</evidence>
<dbReference type="PANTHER" id="PTHR10587">
    <property type="entry name" value="GLYCOSYL TRANSFERASE-RELATED"/>
    <property type="match status" value="1"/>
</dbReference>
<protein>
    <submittedName>
        <fullName evidence="3">Polysaccharide deacetylase</fullName>
    </submittedName>
</protein>
<dbReference type="SUPFAM" id="SSF88713">
    <property type="entry name" value="Glycoside hydrolase/deacetylase"/>
    <property type="match status" value="1"/>
</dbReference>
<dbReference type="Proteomes" id="UP000000271">
    <property type="component" value="Chromosome"/>
</dbReference>
<dbReference type="InterPro" id="IPR050248">
    <property type="entry name" value="Polysacc_deacetylase_ArnD"/>
</dbReference>
<dbReference type="OrthoDB" id="258610at2"/>
<evidence type="ECO:0000259" key="2">
    <source>
        <dbReference type="PROSITE" id="PS51677"/>
    </source>
</evidence>
<dbReference type="PROSITE" id="PS51677">
    <property type="entry name" value="NODB"/>
    <property type="match status" value="1"/>
</dbReference>
<name>D6XWR0_BACIE</name>
<gene>
    <name evidence="3" type="ordered locus">Bsel_0362</name>
</gene>
<feature type="region of interest" description="Disordered" evidence="1">
    <location>
        <begin position="100"/>
        <end position="141"/>
    </location>
</feature>
<dbReference type="KEGG" id="bse:Bsel_0362"/>
<organism evidence="3 4">
    <name type="scientific">Bacillus selenitireducens (strain ATCC 700615 / DSM 15326 / MLS10)</name>
    <dbReference type="NCBI Taxonomy" id="439292"/>
    <lineage>
        <taxon>Bacteria</taxon>
        <taxon>Bacillati</taxon>
        <taxon>Bacillota</taxon>
        <taxon>Bacilli</taxon>
        <taxon>Bacillales</taxon>
        <taxon>Bacillaceae</taxon>
        <taxon>Salisediminibacterium</taxon>
    </lineage>
</organism>
<dbReference type="GO" id="GO:0005975">
    <property type="term" value="P:carbohydrate metabolic process"/>
    <property type="evidence" value="ECO:0007669"/>
    <property type="project" value="InterPro"/>
</dbReference>
<feature type="domain" description="NodB homology" evidence="2">
    <location>
        <begin position="139"/>
        <end position="334"/>
    </location>
</feature>
<dbReference type="Gene3D" id="3.20.20.370">
    <property type="entry name" value="Glycoside hydrolase/deacetylase"/>
    <property type="match status" value="1"/>
</dbReference>
<dbReference type="EMBL" id="CP001791">
    <property type="protein sequence ID" value="ADH97902.1"/>
    <property type="molecule type" value="Genomic_DNA"/>
</dbReference>
<dbReference type="STRING" id="439292.Bsel_0362"/>
<dbReference type="CDD" id="cd10944">
    <property type="entry name" value="CE4_SmPgdA_like"/>
    <property type="match status" value="1"/>
</dbReference>
<dbReference type="Pfam" id="PF01522">
    <property type="entry name" value="Polysacc_deac_1"/>
    <property type="match status" value="1"/>
</dbReference>
<evidence type="ECO:0000256" key="1">
    <source>
        <dbReference type="SAM" id="MobiDB-lite"/>
    </source>
</evidence>